<dbReference type="EMBL" id="FOTC01000001">
    <property type="protein sequence ID" value="SFK65890.1"/>
    <property type="molecule type" value="Genomic_DNA"/>
</dbReference>
<evidence type="ECO:0000256" key="2">
    <source>
        <dbReference type="ARBA" id="ARBA00022737"/>
    </source>
</evidence>
<comment type="catalytic activity">
    <reaction evidence="1">
        <text>a 1,2-diacyl-sn-glycero-3-phosphocholine + H2O = a 1,2-diacyl-sn-glycero-3-phosphate + choline + H(+)</text>
        <dbReference type="Rhea" id="RHEA:14445"/>
        <dbReference type="ChEBI" id="CHEBI:15354"/>
        <dbReference type="ChEBI" id="CHEBI:15377"/>
        <dbReference type="ChEBI" id="CHEBI:15378"/>
        <dbReference type="ChEBI" id="CHEBI:57643"/>
        <dbReference type="ChEBI" id="CHEBI:58608"/>
        <dbReference type="EC" id="3.1.4.4"/>
    </reaction>
</comment>
<keyword evidence="3" id="KW-0378">Hydrolase</keyword>
<dbReference type="InterPro" id="IPR001736">
    <property type="entry name" value="PLipase_D/transphosphatidylase"/>
</dbReference>
<keyword evidence="7" id="KW-1185">Reference proteome</keyword>
<proteinExistence type="predicted"/>
<evidence type="ECO:0000256" key="3">
    <source>
        <dbReference type="ARBA" id="ARBA00022801"/>
    </source>
</evidence>
<sequence>MNQHILANKWFIDTSGQEPLLDLSRDELKNHWLPPQTRHDGSTLSDYTVDNDVTPLIDGENIMPAWHDGVVHLTQNHSNAQLLHSGWAMGNIPVKGGKQVVPLLDALLKQTDEVYVALSDHWFNKGGNRQMTDLIGVDTAATDSRYPDWGSAHVKSTVFQDGSDDRALVGSADLWMPARSQRSHQYDRQHEVSALLYGPAVEDVQRSFIHRYNDSTRDDVKGRLRHWKTQTQQGKNASHQQLVSKKVPKLSANSIQTQTTGTHAVQVLETFGIDHDDESYSWANGSGGEFTAWAARLRALSKATDYIYIEDQYFVPFADPGASVMLVPEYELAMKTGTNGAGYKWAPFTHLREKLEAGVDVFVVTNPTLGGTFANTASHARTEGLIELRDAAQTQGAGRFVVATMEVNGETRSTHSKLLLCDDEYVSLGSANFNRRSMTNDTELQLGIVDGDGQLVTDLRTDIWAEHLDVSASSLGDLSTAKTTFAHRVATARGRLRQLPIPDELPGEPVNQLAGINIWDHYGGPDDRTPEAEE</sequence>
<dbReference type="PANTHER" id="PTHR18896">
    <property type="entry name" value="PHOSPHOLIPASE D"/>
    <property type="match status" value="1"/>
</dbReference>
<accession>A0A1I4BC64</accession>
<dbReference type="Pfam" id="PF13091">
    <property type="entry name" value="PLDc_2"/>
    <property type="match status" value="1"/>
</dbReference>
<evidence type="ECO:0000313" key="7">
    <source>
        <dbReference type="Proteomes" id="UP000199607"/>
    </source>
</evidence>
<dbReference type="RefSeq" id="WP_089865139.1">
    <property type="nucleotide sequence ID" value="NZ_FOTC01000001.1"/>
</dbReference>
<gene>
    <name evidence="6" type="ORF">SAMN04487950_0437</name>
</gene>
<dbReference type="InterPro" id="IPR015679">
    <property type="entry name" value="PLipase_D_fam"/>
</dbReference>
<dbReference type="STRING" id="553466.SAMN04487950_0437"/>
<evidence type="ECO:0000313" key="6">
    <source>
        <dbReference type="EMBL" id="SFK65890.1"/>
    </source>
</evidence>
<reference evidence="7" key="1">
    <citation type="submission" date="2016-10" db="EMBL/GenBank/DDBJ databases">
        <authorList>
            <person name="Varghese N."/>
            <person name="Submissions S."/>
        </authorList>
    </citation>
    <scope>NUCLEOTIDE SEQUENCE [LARGE SCALE GENOMIC DNA]</scope>
    <source>
        <strain evidence="7">CGMCC 1.7738</strain>
    </source>
</reference>
<keyword evidence="2" id="KW-0677">Repeat</keyword>
<evidence type="ECO:0000256" key="4">
    <source>
        <dbReference type="ARBA" id="ARBA00023098"/>
    </source>
</evidence>
<dbReference type="SMART" id="SM00155">
    <property type="entry name" value="PLDc"/>
    <property type="match status" value="2"/>
</dbReference>
<dbReference type="SUPFAM" id="SSF56024">
    <property type="entry name" value="Phospholipase D/nuclease"/>
    <property type="match status" value="2"/>
</dbReference>
<keyword evidence="4" id="KW-0443">Lipid metabolism</keyword>
<dbReference type="PANTHER" id="PTHR18896:SF76">
    <property type="entry name" value="PHOSPHOLIPASE"/>
    <property type="match status" value="1"/>
</dbReference>
<dbReference type="GO" id="GO:0004630">
    <property type="term" value="F:phospholipase D activity"/>
    <property type="evidence" value="ECO:0007669"/>
    <property type="project" value="UniProtKB-EC"/>
</dbReference>
<feature type="domain" description="PLD phosphodiesterase" evidence="5">
    <location>
        <begin position="410"/>
        <end position="437"/>
    </location>
</feature>
<dbReference type="InterPro" id="IPR025202">
    <property type="entry name" value="PLD-like_dom"/>
</dbReference>
<protein>
    <submittedName>
        <fullName evidence="6">PLD-like domain-containing protein</fullName>
    </submittedName>
</protein>
<dbReference type="GO" id="GO:0009395">
    <property type="term" value="P:phospholipid catabolic process"/>
    <property type="evidence" value="ECO:0007669"/>
    <property type="project" value="TreeGrafter"/>
</dbReference>
<dbReference type="PROSITE" id="PS50035">
    <property type="entry name" value="PLD"/>
    <property type="match status" value="1"/>
</dbReference>
<evidence type="ECO:0000256" key="1">
    <source>
        <dbReference type="ARBA" id="ARBA00000798"/>
    </source>
</evidence>
<name>A0A1I4BC64_9EURY</name>
<dbReference type="Proteomes" id="UP000199607">
    <property type="component" value="Unassembled WGS sequence"/>
</dbReference>
<dbReference type="Gene3D" id="3.30.870.10">
    <property type="entry name" value="Endonuclease Chain A"/>
    <property type="match status" value="2"/>
</dbReference>
<evidence type="ECO:0000259" key="5">
    <source>
        <dbReference type="PROSITE" id="PS50035"/>
    </source>
</evidence>
<dbReference type="AlphaFoldDB" id="A0A1I4BC64"/>
<organism evidence="6 7">
    <name type="scientific">Halogranum rubrum</name>
    <dbReference type="NCBI Taxonomy" id="553466"/>
    <lineage>
        <taxon>Archaea</taxon>
        <taxon>Methanobacteriati</taxon>
        <taxon>Methanobacteriota</taxon>
        <taxon>Stenosarchaea group</taxon>
        <taxon>Halobacteria</taxon>
        <taxon>Halobacteriales</taxon>
        <taxon>Haloferacaceae</taxon>
    </lineage>
</organism>